<accession>A7EF94</accession>
<dbReference type="KEGG" id="ssl:SS1G_03985"/>
<protein>
    <submittedName>
        <fullName evidence="1">Uncharacterized protein</fullName>
    </submittedName>
</protein>
<dbReference type="RefSeq" id="XP_001595895.1">
    <property type="nucleotide sequence ID" value="XM_001595845.1"/>
</dbReference>
<sequence length="130" mass="14617">MALAPLPYVDHLRQSVLVEASFFIFKGKGSLVNRLDNNKSRSSHQRSYFLLLWHATTASILRVILIRSRKCFSVFNSKQVEISTLVSRTTEKLQAKIQNSKSFATKIKAKNVIASQPHPITIKCNLATSS</sequence>
<evidence type="ECO:0000313" key="2">
    <source>
        <dbReference type="Proteomes" id="UP000001312"/>
    </source>
</evidence>
<gene>
    <name evidence="1" type="ORF">SS1G_03985</name>
</gene>
<organism evidence="1 2">
    <name type="scientific">Sclerotinia sclerotiorum (strain ATCC 18683 / 1980 / Ss-1)</name>
    <name type="common">White mold</name>
    <name type="synonym">Whetzelinia sclerotiorum</name>
    <dbReference type="NCBI Taxonomy" id="665079"/>
    <lineage>
        <taxon>Eukaryota</taxon>
        <taxon>Fungi</taxon>
        <taxon>Dikarya</taxon>
        <taxon>Ascomycota</taxon>
        <taxon>Pezizomycotina</taxon>
        <taxon>Leotiomycetes</taxon>
        <taxon>Helotiales</taxon>
        <taxon>Sclerotiniaceae</taxon>
        <taxon>Sclerotinia</taxon>
    </lineage>
</organism>
<dbReference type="Proteomes" id="UP000001312">
    <property type="component" value="Unassembled WGS sequence"/>
</dbReference>
<reference evidence="2" key="1">
    <citation type="journal article" date="2011" name="PLoS Genet.">
        <title>Genomic analysis of the necrotrophic fungal pathogens Sclerotinia sclerotiorum and Botrytis cinerea.</title>
        <authorList>
            <person name="Amselem J."/>
            <person name="Cuomo C.A."/>
            <person name="van Kan J.A."/>
            <person name="Viaud M."/>
            <person name="Benito E.P."/>
            <person name="Couloux A."/>
            <person name="Coutinho P.M."/>
            <person name="de Vries R.P."/>
            <person name="Dyer P.S."/>
            <person name="Fillinger S."/>
            <person name="Fournier E."/>
            <person name="Gout L."/>
            <person name="Hahn M."/>
            <person name="Kohn L."/>
            <person name="Lapalu N."/>
            <person name="Plummer K.M."/>
            <person name="Pradier J.M."/>
            <person name="Quevillon E."/>
            <person name="Sharon A."/>
            <person name="Simon A."/>
            <person name="ten Have A."/>
            <person name="Tudzynski B."/>
            <person name="Tudzynski P."/>
            <person name="Wincker P."/>
            <person name="Andrew M."/>
            <person name="Anthouard V."/>
            <person name="Beever R.E."/>
            <person name="Beffa R."/>
            <person name="Benoit I."/>
            <person name="Bouzid O."/>
            <person name="Brault B."/>
            <person name="Chen Z."/>
            <person name="Choquer M."/>
            <person name="Collemare J."/>
            <person name="Cotton P."/>
            <person name="Danchin E.G."/>
            <person name="Da Silva C."/>
            <person name="Gautier A."/>
            <person name="Giraud C."/>
            <person name="Giraud T."/>
            <person name="Gonzalez C."/>
            <person name="Grossetete S."/>
            <person name="Guldener U."/>
            <person name="Henrissat B."/>
            <person name="Howlett B.J."/>
            <person name="Kodira C."/>
            <person name="Kretschmer M."/>
            <person name="Lappartient A."/>
            <person name="Leroch M."/>
            <person name="Levis C."/>
            <person name="Mauceli E."/>
            <person name="Neuveglise C."/>
            <person name="Oeser B."/>
            <person name="Pearson M."/>
            <person name="Poulain J."/>
            <person name="Poussereau N."/>
            <person name="Quesneville H."/>
            <person name="Rascle C."/>
            <person name="Schumacher J."/>
            <person name="Segurens B."/>
            <person name="Sexton A."/>
            <person name="Silva E."/>
            <person name="Sirven C."/>
            <person name="Soanes D.M."/>
            <person name="Talbot N.J."/>
            <person name="Templeton M."/>
            <person name="Yandava C."/>
            <person name="Yarden O."/>
            <person name="Zeng Q."/>
            <person name="Rollins J.A."/>
            <person name="Lebrun M.H."/>
            <person name="Dickman M."/>
        </authorList>
    </citation>
    <scope>NUCLEOTIDE SEQUENCE [LARGE SCALE GENOMIC DNA]</scope>
    <source>
        <strain evidence="2">ATCC 18683 / 1980 / Ss-1</strain>
    </source>
</reference>
<dbReference type="GeneID" id="5491231"/>
<dbReference type="EMBL" id="CH476624">
    <property type="protein sequence ID" value="EDO01510.1"/>
    <property type="molecule type" value="Genomic_DNA"/>
</dbReference>
<dbReference type="InParanoid" id="A7EF94"/>
<dbReference type="AlphaFoldDB" id="A7EF94"/>
<proteinExistence type="predicted"/>
<dbReference type="HOGENOM" id="CLU_1939403_0_0_1"/>
<name>A7EF94_SCLS1</name>
<keyword evidence="2" id="KW-1185">Reference proteome</keyword>
<evidence type="ECO:0000313" key="1">
    <source>
        <dbReference type="EMBL" id="EDO01510.1"/>
    </source>
</evidence>